<dbReference type="RefSeq" id="WP_377263289.1">
    <property type="nucleotide sequence ID" value="NZ_JBHMAA010000018.1"/>
</dbReference>
<protein>
    <recommendedName>
        <fullName evidence="2">Hydrogenase expression/formation protein</fullName>
    </recommendedName>
</protein>
<accession>A0ABV6AKQ3</accession>
<organism evidence="3 4">
    <name type="scientific">Rhizobium puerariae</name>
    <dbReference type="NCBI Taxonomy" id="1585791"/>
    <lineage>
        <taxon>Bacteria</taxon>
        <taxon>Pseudomonadati</taxon>
        <taxon>Pseudomonadota</taxon>
        <taxon>Alphaproteobacteria</taxon>
        <taxon>Hyphomicrobiales</taxon>
        <taxon>Rhizobiaceae</taxon>
        <taxon>Rhizobium/Agrobacterium group</taxon>
        <taxon>Rhizobium</taxon>
    </lineage>
</organism>
<comment type="similarity">
    <text evidence="1 2">Belongs to the HupG/HyaE family.</text>
</comment>
<sequence length="149" mass="16243">MPSALVRALSERSRLPVVDETNIDAFLAPGASEPDNAVLFFTGDPGQRPEADDVAVVLPELLQFFRGRLRGGVVSRSAEDKLKSRFNVVVMPSLVVTRRDQPIGVLGKIRDWSEYVEKVAAWLAPDAPVMVPSGGPKVEITHAGREIVR</sequence>
<dbReference type="Pfam" id="PF07449">
    <property type="entry name" value="HyaE"/>
    <property type="match status" value="1"/>
</dbReference>
<dbReference type="CDD" id="cd02965">
    <property type="entry name" value="HyaE"/>
    <property type="match status" value="1"/>
</dbReference>
<gene>
    <name evidence="3" type="ORF">ACFFP0_17565</name>
</gene>
<keyword evidence="4" id="KW-1185">Reference proteome</keyword>
<comment type="caution">
    <text evidence="3">The sequence shown here is derived from an EMBL/GenBank/DDBJ whole genome shotgun (WGS) entry which is preliminary data.</text>
</comment>
<dbReference type="Proteomes" id="UP001589692">
    <property type="component" value="Unassembled WGS sequence"/>
</dbReference>
<dbReference type="InterPro" id="IPR010893">
    <property type="entry name" value="NiFe-hyd_mat_HyaE"/>
</dbReference>
<dbReference type="PIRSF" id="PIRSF038934">
    <property type="entry name" value="HyaE_HupG"/>
    <property type="match status" value="1"/>
</dbReference>
<dbReference type="SUPFAM" id="SSF52833">
    <property type="entry name" value="Thioredoxin-like"/>
    <property type="match status" value="1"/>
</dbReference>
<evidence type="ECO:0000256" key="1">
    <source>
        <dbReference type="ARBA" id="ARBA00009004"/>
    </source>
</evidence>
<evidence type="ECO:0000313" key="4">
    <source>
        <dbReference type="Proteomes" id="UP001589692"/>
    </source>
</evidence>
<evidence type="ECO:0000256" key="2">
    <source>
        <dbReference type="PIRNR" id="PIRNR038934"/>
    </source>
</evidence>
<evidence type="ECO:0000313" key="3">
    <source>
        <dbReference type="EMBL" id="MFB9950664.1"/>
    </source>
</evidence>
<dbReference type="InterPro" id="IPR036249">
    <property type="entry name" value="Thioredoxin-like_sf"/>
</dbReference>
<dbReference type="EMBL" id="JBHMAA010000018">
    <property type="protein sequence ID" value="MFB9950664.1"/>
    <property type="molecule type" value="Genomic_DNA"/>
</dbReference>
<proteinExistence type="inferred from homology"/>
<dbReference type="Gene3D" id="3.40.30.10">
    <property type="entry name" value="Glutaredoxin"/>
    <property type="match status" value="1"/>
</dbReference>
<reference evidence="3 4" key="1">
    <citation type="submission" date="2024-09" db="EMBL/GenBank/DDBJ databases">
        <authorList>
            <person name="Sun Q."/>
            <person name="Mori K."/>
        </authorList>
    </citation>
    <scope>NUCLEOTIDE SEQUENCE [LARGE SCALE GENOMIC DNA]</scope>
    <source>
        <strain evidence="3 4">TBRC 4938</strain>
    </source>
</reference>
<name>A0ABV6AKQ3_9HYPH</name>